<organism evidence="15 16">
    <name type="scientific">Pirellulimonas nuda</name>
    <dbReference type="NCBI Taxonomy" id="2528009"/>
    <lineage>
        <taxon>Bacteria</taxon>
        <taxon>Pseudomonadati</taxon>
        <taxon>Planctomycetota</taxon>
        <taxon>Planctomycetia</taxon>
        <taxon>Pirellulales</taxon>
        <taxon>Lacipirellulaceae</taxon>
        <taxon>Pirellulimonas</taxon>
    </lineage>
</organism>
<keyword evidence="2 9" id="KW-0813">Transport</keyword>
<dbReference type="GO" id="GO:0015450">
    <property type="term" value="F:protein-transporting ATPase activity"/>
    <property type="evidence" value="ECO:0007669"/>
    <property type="project" value="InterPro"/>
</dbReference>
<feature type="signal peptide" evidence="12">
    <location>
        <begin position="1"/>
        <end position="34"/>
    </location>
</feature>
<dbReference type="GO" id="GO:0043952">
    <property type="term" value="P:protein transport by the Sec complex"/>
    <property type="evidence" value="ECO:0007669"/>
    <property type="project" value="UniProtKB-UniRule"/>
</dbReference>
<dbReference type="Gene3D" id="3.30.1360.200">
    <property type="match status" value="1"/>
</dbReference>
<dbReference type="KEGG" id="pnd:Pla175_14910"/>
<feature type="compositionally biased region" description="Low complexity" evidence="11">
    <location>
        <begin position="51"/>
        <end position="61"/>
    </location>
</feature>
<evidence type="ECO:0000256" key="10">
    <source>
        <dbReference type="HAMAP-Rule" id="MF_01464"/>
    </source>
</evidence>
<dbReference type="GO" id="GO:0006605">
    <property type="term" value="P:protein targeting"/>
    <property type="evidence" value="ECO:0007669"/>
    <property type="project" value="UniProtKB-UniRule"/>
</dbReference>
<comment type="subcellular location">
    <subcellularLocation>
        <location evidence="1 9">Cell membrane</location>
        <topology evidence="1 9">Multi-pass membrane protein</topology>
    </subcellularLocation>
</comment>
<dbReference type="InterPro" id="IPR005665">
    <property type="entry name" value="SecF_bac"/>
</dbReference>
<dbReference type="OrthoDB" id="9805019at2"/>
<dbReference type="FunFam" id="1.20.1640.10:FF:000004">
    <property type="entry name" value="Protein translocase subunit SecD"/>
    <property type="match status" value="1"/>
</dbReference>
<dbReference type="Gene3D" id="1.20.1640.10">
    <property type="entry name" value="Multidrug efflux transporter AcrB transmembrane domain"/>
    <property type="match status" value="2"/>
</dbReference>
<feature type="chain" id="PRO_5022075956" description="Multifunctional fusion protein" evidence="12">
    <location>
        <begin position="35"/>
        <end position="1073"/>
    </location>
</feature>
<keyword evidence="16" id="KW-1185">Reference proteome</keyword>
<feature type="transmembrane region" description="Helical" evidence="9">
    <location>
        <begin position="483"/>
        <end position="502"/>
    </location>
</feature>
<keyword evidence="5 9" id="KW-0653">Protein transport</keyword>
<evidence type="ECO:0000313" key="15">
    <source>
        <dbReference type="EMBL" id="QDU88120.1"/>
    </source>
</evidence>
<keyword evidence="3 9" id="KW-1003">Cell membrane</keyword>
<feature type="transmembrane region" description="Helical" evidence="9">
    <location>
        <begin position="956"/>
        <end position="977"/>
    </location>
</feature>
<evidence type="ECO:0000259" key="14">
    <source>
        <dbReference type="Pfam" id="PF22599"/>
    </source>
</evidence>
<dbReference type="InterPro" id="IPR048634">
    <property type="entry name" value="SecD_SecF_C"/>
</dbReference>
<feature type="transmembrane region" description="Helical" evidence="9">
    <location>
        <begin position="575"/>
        <end position="600"/>
    </location>
</feature>
<comment type="similarity">
    <text evidence="10">Belongs to the SecD/SecF family. SecF subfamily.</text>
</comment>
<dbReference type="HAMAP" id="MF_01463_B">
    <property type="entry name" value="SecD_B"/>
    <property type="match status" value="1"/>
</dbReference>
<comment type="function">
    <text evidence="9">Part of the Sec protein translocase complex. Interacts with the SecYEG preprotein conducting channel. SecDF uses the proton motive force (PMF) to complete protein translocation after the ATP-dependent function of SecA.</text>
</comment>
<dbReference type="NCBIfam" id="TIGR00966">
    <property type="entry name" value="transloc_SecF"/>
    <property type="match status" value="1"/>
</dbReference>
<dbReference type="InterPro" id="IPR054384">
    <property type="entry name" value="SecDF_P1_head"/>
</dbReference>
<dbReference type="PRINTS" id="PR01755">
    <property type="entry name" value="SECFTRNLCASE"/>
</dbReference>
<accession>A0A518D9G3</accession>
<feature type="domain" description="Protein export membrane protein SecD/SecF C-terminal" evidence="13">
    <location>
        <begin position="462"/>
        <end position="627"/>
    </location>
</feature>
<dbReference type="HAMAP" id="MF_01464_B">
    <property type="entry name" value="SecF_B"/>
    <property type="match status" value="1"/>
</dbReference>
<dbReference type="Proteomes" id="UP000317429">
    <property type="component" value="Chromosome"/>
</dbReference>
<evidence type="ECO:0000256" key="3">
    <source>
        <dbReference type="ARBA" id="ARBA00022475"/>
    </source>
</evidence>
<evidence type="ECO:0000256" key="1">
    <source>
        <dbReference type="ARBA" id="ARBA00004651"/>
    </source>
</evidence>
<dbReference type="GO" id="GO:0005886">
    <property type="term" value="C:plasma membrane"/>
    <property type="evidence" value="ECO:0007669"/>
    <property type="project" value="UniProtKB-SubCell"/>
</dbReference>
<dbReference type="EMBL" id="CP036291">
    <property type="protein sequence ID" value="QDU88120.1"/>
    <property type="molecule type" value="Genomic_DNA"/>
</dbReference>
<feature type="transmembrane region" description="Helical" evidence="9">
    <location>
        <begin position="168"/>
        <end position="185"/>
    </location>
</feature>
<feature type="compositionally biased region" description="Low complexity" evidence="11">
    <location>
        <begin position="90"/>
        <end position="107"/>
    </location>
</feature>
<keyword evidence="8 9" id="KW-0472">Membrane</keyword>
<protein>
    <recommendedName>
        <fullName evidence="9 10">Multifunctional fusion protein</fullName>
    </recommendedName>
    <domain>
        <recommendedName>
            <fullName evidence="9">Protein translocase subunit SecD</fullName>
        </recommendedName>
    </domain>
    <domain>
        <recommendedName>
            <fullName evidence="10">Protein-export membrane protein SecF</fullName>
        </recommendedName>
    </domain>
</protein>
<feature type="transmembrane region" description="Helical" evidence="9">
    <location>
        <begin position="659"/>
        <end position="679"/>
    </location>
</feature>
<keyword evidence="7 9" id="KW-0811">Translocation</keyword>
<comment type="caution">
    <text evidence="9">Lacks conserved residue(s) required for the propagation of feature annotation.</text>
</comment>
<keyword evidence="4 9" id="KW-0812">Transmembrane</keyword>
<feature type="region of interest" description="Disordered" evidence="11">
    <location>
        <begin position="34"/>
        <end position="130"/>
    </location>
</feature>
<feature type="compositionally biased region" description="Low complexity" evidence="11">
    <location>
        <begin position="117"/>
        <end position="127"/>
    </location>
</feature>
<evidence type="ECO:0000256" key="6">
    <source>
        <dbReference type="ARBA" id="ARBA00022989"/>
    </source>
</evidence>
<evidence type="ECO:0000256" key="9">
    <source>
        <dbReference type="HAMAP-Rule" id="MF_01463"/>
    </source>
</evidence>
<feature type="transmembrane region" description="Helical" evidence="9">
    <location>
        <begin position="507"/>
        <end position="527"/>
    </location>
</feature>
<evidence type="ECO:0000256" key="4">
    <source>
        <dbReference type="ARBA" id="ARBA00022692"/>
    </source>
</evidence>
<feature type="transmembrane region" description="Helical" evidence="9">
    <location>
        <begin position="533"/>
        <end position="554"/>
    </location>
</feature>
<proteinExistence type="inferred from homology"/>
<comment type="subunit">
    <text evidence="9">Forms a complex with SecF. Part of the essential Sec protein translocation apparatus which comprises SecA, SecYEG and auxiliary proteins SecDF. Other proteins may also be involved.</text>
</comment>
<evidence type="ECO:0000256" key="7">
    <source>
        <dbReference type="ARBA" id="ARBA00023010"/>
    </source>
</evidence>
<dbReference type="Pfam" id="PF02355">
    <property type="entry name" value="SecD_SecF_C"/>
    <property type="match status" value="2"/>
</dbReference>
<evidence type="ECO:0000256" key="11">
    <source>
        <dbReference type="SAM" id="MobiDB-lite"/>
    </source>
</evidence>
<dbReference type="InterPro" id="IPR022645">
    <property type="entry name" value="SecD/SecF_bac"/>
</dbReference>
<keyword evidence="12" id="KW-0732">Signal</keyword>
<dbReference type="SUPFAM" id="SSF82866">
    <property type="entry name" value="Multidrug efflux transporter AcrB transmembrane domain"/>
    <property type="match status" value="2"/>
</dbReference>
<gene>
    <name evidence="9" type="primary">secD</name>
    <name evidence="10" type="synonym">secF</name>
    <name evidence="15" type="ORF">Pla175_14910</name>
</gene>
<feature type="transmembrane region" description="Helical" evidence="9">
    <location>
        <begin position="885"/>
        <end position="904"/>
    </location>
</feature>
<evidence type="ECO:0000259" key="13">
    <source>
        <dbReference type="Pfam" id="PF02355"/>
    </source>
</evidence>
<evidence type="ECO:0000256" key="12">
    <source>
        <dbReference type="SAM" id="SignalP"/>
    </source>
</evidence>
<dbReference type="Gene3D" id="3.30.70.3220">
    <property type="match status" value="1"/>
</dbReference>
<dbReference type="NCBIfam" id="TIGR01129">
    <property type="entry name" value="secD"/>
    <property type="match status" value="1"/>
</dbReference>
<dbReference type="NCBIfam" id="TIGR00916">
    <property type="entry name" value="2A0604s01"/>
    <property type="match status" value="1"/>
</dbReference>
<evidence type="ECO:0000313" key="16">
    <source>
        <dbReference type="Proteomes" id="UP000317429"/>
    </source>
</evidence>
<feature type="domain" description="Protein export membrane protein SecD/SecF C-terminal" evidence="13">
    <location>
        <begin position="872"/>
        <end position="1058"/>
    </location>
</feature>
<dbReference type="InterPro" id="IPR022813">
    <property type="entry name" value="SecD/SecF_arch_bac"/>
</dbReference>
<comment type="subunit">
    <text evidence="10">Forms a complex with SecD. Part of the essential Sec protein translocation apparatus which comprises SecA, SecYEG and auxiliary proteins SecDF. Other proteins may also be involved.</text>
</comment>
<evidence type="ECO:0000256" key="5">
    <source>
        <dbReference type="ARBA" id="ARBA00022927"/>
    </source>
</evidence>
<reference evidence="15 16" key="1">
    <citation type="submission" date="2019-02" db="EMBL/GenBank/DDBJ databases">
        <title>Deep-cultivation of Planctomycetes and their phenomic and genomic characterization uncovers novel biology.</title>
        <authorList>
            <person name="Wiegand S."/>
            <person name="Jogler M."/>
            <person name="Boedeker C."/>
            <person name="Pinto D."/>
            <person name="Vollmers J."/>
            <person name="Rivas-Marin E."/>
            <person name="Kohn T."/>
            <person name="Peeters S.H."/>
            <person name="Heuer A."/>
            <person name="Rast P."/>
            <person name="Oberbeckmann S."/>
            <person name="Bunk B."/>
            <person name="Jeske O."/>
            <person name="Meyerdierks A."/>
            <person name="Storesund J.E."/>
            <person name="Kallscheuer N."/>
            <person name="Luecker S."/>
            <person name="Lage O.M."/>
            <person name="Pohl T."/>
            <person name="Merkel B.J."/>
            <person name="Hornburger P."/>
            <person name="Mueller R.-W."/>
            <person name="Bruemmer F."/>
            <person name="Labrenz M."/>
            <person name="Spormann A.M."/>
            <person name="Op den Camp H."/>
            <person name="Overmann J."/>
            <person name="Amann R."/>
            <person name="Jetten M.S.M."/>
            <person name="Mascher T."/>
            <person name="Medema M.H."/>
            <person name="Devos D.P."/>
            <person name="Kaster A.-K."/>
            <person name="Ovreas L."/>
            <person name="Rohde M."/>
            <person name="Galperin M.Y."/>
            <person name="Jogler C."/>
        </authorList>
    </citation>
    <scope>NUCLEOTIDE SEQUENCE [LARGE SCALE GENOMIC DNA]</scope>
    <source>
        <strain evidence="15 16">Pla175</strain>
    </source>
</reference>
<dbReference type="PANTHER" id="PTHR30081">
    <property type="entry name" value="PROTEIN-EXPORT MEMBRANE PROTEIN SEC"/>
    <property type="match status" value="1"/>
</dbReference>
<dbReference type="InterPro" id="IPR055344">
    <property type="entry name" value="SecD_SecF_C_bact"/>
</dbReference>
<evidence type="ECO:0000256" key="2">
    <source>
        <dbReference type="ARBA" id="ARBA00022448"/>
    </source>
</evidence>
<feature type="transmembrane region" description="Helical" evidence="9">
    <location>
        <begin position="606"/>
        <end position="630"/>
    </location>
</feature>
<dbReference type="PANTHER" id="PTHR30081:SF1">
    <property type="entry name" value="PROTEIN TRANSLOCASE SUBUNIT SECD"/>
    <property type="match status" value="1"/>
</dbReference>
<feature type="transmembrane region" description="Helical" evidence="9">
    <location>
        <begin position="911"/>
        <end position="936"/>
    </location>
</feature>
<dbReference type="Pfam" id="PF22599">
    <property type="entry name" value="SecDF_P1_head"/>
    <property type="match status" value="1"/>
</dbReference>
<comment type="similarity">
    <text evidence="9">Belongs to the SecD/SecF family. SecD subfamily.</text>
</comment>
<feature type="transmembrane region" description="Helical" evidence="9">
    <location>
        <begin position="1030"/>
        <end position="1057"/>
    </location>
</feature>
<dbReference type="AlphaFoldDB" id="A0A518D9G3"/>
<feature type="transmembrane region" description="Helical" evidence="9">
    <location>
        <begin position="1002"/>
        <end position="1024"/>
    </location>
</feature>
<feature type="domain" description="SecDF P1 head subdomain" evidence="14">
    <location>
        <begin position="358"/>
        <end position="459"/>
    </location>
</feature>
<sequence precursor="true">MSMNHPFRKLSLVYLVASALVVVAYSASPRAALAQDGPAVSAPAEQSEPGDQPAADPTADAPAEDAEQPAKPESTPPAAEGDSDAEAESAEAPASGDGPSGAGTAEEATAEKENPEADPAAAGAAPASGETPISWPIIGTVLAVVLLPIPIGSWIAGRLKMPDHGWKIALVLGVIAACVLAITFGEFKGGPDLSGGIILIYELEEPDNIATKEELESGETDRADNKKVDINQLIDAIKQRVDPSGTKEVSIRQYGTAVEVIIPNQDAADLAYIKRLITDLGSLEFRILADPAWDADTRLIDQANLAGPSQKIVELGGQPAGRWVEYDVAEFGAPGEADPRMVVRNAGGRPEALVKLDRWDVTGEYLDKALAGYDDEGRPAVDFIFDDSGAKRFGRLTRENQPKTGASQLRRRLGVLLDNKLRQAPSLNSPIDRRGQITGMNKEEVDVTVGILNAGSLPAALNKEPISEEVISPTLGKTTVEKGSQAIAVSLAAVLVFMLFYYRFAGLVACLALAMNLLIVLGVMVLIKAAFTLPGLAGLVLTVGMSVDANVLIFERIREELSRGASLRMAIRNGFGRATTTIVDSNLTTLITGAVLYAIGTDQVKGFAVTLVIGILASMFTAIFCSRLVFDIAERRRWIKDLKFSRIIGDTNIDFLGKCYAASVFSLLVIGAGMTAVVMRGDGLLDIDFTGGASVTMALDESAPSNQREVTEALKKTELADANLTVVERGTDGTRFTVTTSIDDPDRVKEVLSDAFGDQLKTYAVAPGEAKPYAAGGVEGAEIDVKFNNAEGFSDDDGLGHDALTDRVRTALAAEGIKGLEPVVTTPGYTEGSSQRFKVWTIRLGGVEPAQLAATADRLADTMTNEPIFPLANKIGGKVAGDMRWTALEAMLVSLLGIVGYIWFRFQNIAYGVAAVVALVHDVLVTLGALGLSYYIATGVPALASAIQIDPFQVSLTIVAALLTIIGYSLNDTIVIFDRIREVKGKSPRLTKDMINLSVNQTLSRTLLTSLTTLIVVVILYFAGGSGIHGFAFALVVGVIAGTYSTVFIAAPLLLTLAGTEGTERKPAGASAA</sequence>
<keyword evidence="6 9" id="KW-1133">Transmembrane helix</keyword>
<name>A0A518D9G3_9BACT</name>
<evidence type="ECO:0000256" key="8">
    <source>
        <dbReference type="ARBA" id="ARBA00023136"/>
    </source>
</evidence>
<dbReference type="InterPro" id="IPR005791">
    <property type="entry name" value="SecD"/>
</dbReference>
<dbReference type="GO" id="GO:0065002">
    <property type="term" value="P:intracellular protein transmembrane transport"/>
    <property type="evidence" value="ECO:0007669"/>
    <property type="project" value="UniProtKB-UniRule"/>
</dbReference>
<feature type="transmembrane region" description="Helical" evidence="9">
    <location>
        <begin position="133"/>
        <end position="156"/>
    </location>
</feature>